<feature type="transmembrane region" description="Helical" evidence="6">
    <location>
        <begin position="74"/>
        <end position="93"/>
    </location>
</feature>
<dbReference type="Pfam" id="PF07690">
    <property type="entry name" value="MFS_1"/>
    <property type="match status" value="1"/>
</dbReference>
<keyword evidence="4 6" id="KW-1133">Transmembrane helix</keyword>
<feature type="transmembrane region" description="Helical" evidence="6">
    <location>
        <begin position="161"/>
        <end position="182"/>
    </location>
</feature>
<dbReference type="EMBL" id="BAABAQ010000018">
    <property type="protein sequence ID" value="GAA4208186.1"/>
    <property type="molecule type" value="Genomic_DNA"/>
</dbReference>
<evidence type="ECO:0000256" key="2">
    <source>
        <dbReference type="ARBA" id="ARBA00022475"/>
    </source>
</evidence>
<dbReference type="Gene3D" id="1.20.1250.20">
    <property type="entry name" value="MFS general substrate transporter like domains"/>
    <property type="match status" value="1"/>
</dbReference>
<evidence type="ECO:0000256" key="6">
    <source>
        <dbReference type="SAM" id="Phobius"/>
    </source>
</evidence>
<gene>
    <name evidence="7" type="ORF">GCM10022252_72940</name>
</gene>
<proteinExistence type="predicted"/>
<protein>
    <submittedName>
        <fullName evidence="7">MFS transporter</fullName>
    </submittedName>
</protein>
<dbReference type="RefSeq" id="WP_344922868.1">
    <property type="nucleotide sequence ID" value="NZ_BAABAQ010000018.1"/>
</dbReference>
<keyword evidence="2" id="KW-1003">Cell membrane</keyword>
<evidence type="ECO:0000256" key="3">
    <source>
        <dbReference type="ARBA" id="ARBA00022692"/>
    </source>
</evidence>
<feature type="transmembrane region" description="Helical" evidence="6">
    <location>
        <begin position="298"/>
        <end position="315"/>
    </location>
</feature>
<evidence type="ECO:0000256" key="4">
    <source>
        <dbReference type="ARBA" id="ARBA00022989"/>
    </source>
</evidence>
<keyword evidence="3 6" id="KW-0812">Transmembrane</keyword>
<sequence>MTFTKPPIALVSLILGTLVSAFGDGVALLAMVLDAANKGPTWWVTEVYFAELIPPLLLAPALGAFVDRANAKKVWVAAVLLQAVLFAAATLIPDFHVRVALVALANVLAVTSSSASFKLLPAVAGKAGIEKANGGLTTALSIAGLAGPAFCGALHPIMGSSWLLGLNSATFLVMALVVGLVIPGEVDKHMSLSGNPFRGALDGLRAMWRSPIVGPLLPIFAGVVFATSIEGVAGVFYLREVTSSDAVYGLLLSAWALGAIPGSLVGGWGRVSRHHLVMLLGGAFLVSAALLIEGLVPIAVVIGVAFLIGGFGNGVHNVGVRNVIHHNISPDMHGRAWAYYRVLVNTCLALGYMSGTPGVFVDARTAILVSALLSMVVTLLAISWFWRRRSDTIGSPSASRPSA</sequence>
<comment type="subcellular location">
    <subcellularLocation>
        <location evidence="1">Cell membrane</location>
        <topology evidence="1">Multi-pass membrane protein</topology>
    </subcellularLocation>
</comment>
<comment type="caution">
    <text evidence="7">The sequence shown here is derived from an EMBL/GenBank/DDBJ whole genome shotgun (WGS) entry which is preliminary data.</text>
</comment>
<feature type="transmembrane region" description="Helical" evidence="6">
    <location>
        <begin position="132"/>
        <end position="155"/>
    </location>
</feature>
<evidence type="ECO:0000256" key="1">
    <source>
        <dbReference type="ARBA" id="ARBA00004651"/>
    </source>
</evidence>
<dbReference type="InterPro" id="IPR036259">
    <property type="entry name" value="MFS_trans_sf"/>
</dbReference>
<organism evidence="7 8">
    <name type="scientific">Streptosporangium oxazolinicum</name>
    <dbReference type="NCBI Taxonomy" id="909287"/>
    <lineage>
        <taxon>Bacteria</taxon>
        <taxon>Bacillati</taxon>
        <taxon>Actinomycetota</taxon>
        <taxon>Actinomycetes</taxon>
        <taxon>Streptosporangiales</taxon>
        <taxon>Streptosporangiaceae</taxon>
        <taxon>Streptosporangium</taxon>
    </lineage>
</organism>
<evidence type="ECO:0000313" key="8">
    <source>
        <dbReference type="Proteomes" id="UP001501251"/>
    </source>
</evidence>
<feature type="transmembrane region" description="Helical" evidence="6">
    <location>
        <begin position="276"/>
        <end position="292"/>
    </location>
</feature>
<dbReference type="CDD" id="cd06173">
    <property type="entry name" value="MFS_MefA_like"/>
    <property type="match status" value="1"/>
</dbReference>
<keyword evidence="5 6" id="KW-0472">Membrane</keyword>
<reference evidence="8" key="1">
    <citation type="journal article" date="2019" name="Int. J. Syst. Evol. Microbiol.">
        <title>The Global Catalogue of Microorganisms (GCM) 10K type strain sequencing project: providing services to taxonomists for standard genome sequencing and annotation.</title>
        <authorList>
            <consortium name="The Broad Institute Genomics Platform"/>
            <consortium name="The Broad Institute Genome Sequencing Center for Infectious Disease"/>
            <person name="Wu L."/>
            <person name="Ma J."/>
        </authorList>
    </citation>
    <scope>NUCLEOTIDE SEQUENCE [LARGE SCALE GENOMIC DNA]</scope>
    <source>
        <strain evidence="8">JCM 17388</strain>
    </source>
</reference>
<accession>A0ABP8BJ68</accession>
<feature type="transmembrane region" description="Helical" evidence="6">
    <location>
        <begin position="99"/>
        <end position="120"/>
    </location>
</feature>
<feature type="transmembrane region" description="Helical" evidence="6">
    <location>
        <begin position="366"/>
        <end position="386"/>
    </location>
</feature>
<dbReference type="Proteomes" id="UP001501251">
    <property type="component" value="Unassembled WGS sequence"/>
</dbReference>
<feature type="transmembrane region" description="Helical" evidence="6">
    <location>
        <begin position="216"/>
        <end position="238"/>
    </location>
</feature>
<evidence type="ECO:0000256" key="5">
    <source>
        <dbReference type="ARBA" id="ARBA00023136"/>
    </source>
</evidence>
<feature type="transmembrane region" description="Helical" evidence="6">
    <location>
        <begin position="250"/>
        <end position="269"/>
    </location>
</feature>
<dbReference type="PANTHER" id="PTHR23513">
    <property type="entry name" value="INTEGRAL MEMBRANE EFFLUX PROTEIN-RELATED"/>
    <property type="match status" value="1"/>
</dbReference>
<keyword evidence="8" id="KW-1185">Reference proteome</keyword>
<dbReference type="PANTHER" id="PTHR23513:SF6">
    <property type="entry name" value="MAJOR FACILITATOR SUPERFAMILY ASSOCIATED DOMAIN-CONTAINING PROTEIN"/>
    <property type="match status" value="1"/>
</dbReference>
<evidence type="ECO:0000313" key="7">
    <source>
        <dbReference type="EMBL" id="GAA4208186.1"/>
    </source>
</evidence>
<feature type="transmembrane region" description="Helical" evidence="6">
    <location>
        <begin position="336"/>
        <end position="354"/>
    </location>
</feature>
<dbReference type="SUPFAM" id="SSF103473">
    <property type="entry name" value="MFS general substrate transporter"/>
    <property type="match status" value="1"/>
</dbReference>
<feature type="transmembrane region" description="Helical" evidence="6">
    <location>
        <begin position="47"/>
        <end position="67"/>
    </location>
</feature>
<dbReference type="InterPro" id="IPR011701">
    <property type="entry name" value="MFS"/>
</dbReference>
<name>A0ABP8BJ68_9ACTN</name>